<keyword evidence="2" id="KW-0472">Membrane</keyword>
<gene>
    <name evidence="3" type="ORF">NSO95_03545</name>
</gene>
<feature type="compositionally biased region" description="Polar residues" evidence="1">
    <location>
        <begin position="230"/>
        <end position="242"/>
    </location>
</feature>
<feature type="region of interest" description="Disordered" evidence="1">
    <location>
        <begin position="225"/>
        <end position="244"/>
    </location>
</feature>
<reference evidence="3 4" key="1">
    <citation type="submission" date="2022-08" db="EMBL/GenBank/DDBJ databases">
        <title>Polyphasic taxonomy analysis of Qipengyuania sp.RS5-5.</title>
        <authorList>
            <person name="Xamxidin M."/>
            <person name="Wu M."/>
        </authorList>
    </citation>
    <scope>NUCLEOTIDE SEQUENCE [LARGE SCALE GENOMIC DNA]</scope>
    <source>
        <strain evidence="3 4">RS5-5</strain>
    </source>
</reference>
<dbReference type="Gene3D" id="3.30.1150.10">
    <property type="match status" value="1"/>
</dbReference>
<evidence type="ECO:0000256" key="2">
    <source>
        <dbReference type="SAM" id="Phobius"/>
    </source>
</evidence>
<evidence type="ECO:0000313" key="3">
    <source>
        <dbReference type="EMBL" id="MCR2833008.1"/>
    </source>
</evidence>
<keyword evidence="2" id="KW-1133">Transmembrane helix</keyword>
<protein>
    <submittedName>
        <fullName evidence="3">Energy transducer TonB</fullName>
    </submittedName>
</protein>
<evidence type="ECO:0000313" key="4">
    <source>
        <dbReference type="Proteomes" id="UP001206067"/>
    </source>
</evidence>
<feature type="region of interest" description="Disordered" evidence="1">
    <location>
        <begin position="76"/>
        <end position="181"/>
    </location>
</feature>
<feature type="compositionally biased region" description="Basic and acidic residues" evidence="1">
    <location>
        <begin position="130"/>
        <end position="142"/>
    </location>
</feature>
<keyword evidence="4" id="KW-1185">Reference proteome</keyword>
<comment type="caution">
    <text evidence="3">The sequence shown here is derived from an EMBL/GenBank/DDBJ whole genome shotgun (WGS) entry which is preliminary data.</text>
</comment>
<feature type="transmembrane region" description="Helical" evidence="2">
    <location>
        <begin position="12"/>
        <end position="34"/>
    </location>
</feature>
<dbReference type="RefSeq" id="WP_257594778.1">
    <property type="nucleotide sequence ID" value="NZ_JANKHH010000003.1"/>
</dbReference>
<feature type="compositionally biased region" description="Pro residues" evidence="1">
    <location>
        <begin position="81"/>
        <end position="107"/>
    </location>
</feature>
<accession>A0ABT1XMX9</accession>
<sequence length="283" mass="30450">MPAVNLRAEEKTGLMLALFLHLALLAALVLQLLFKLPPPAPPIERVTVSLAEEVGLEAQAPEPVPESRAAIAPTLSETPVLMPPPPMPDTRPAPQPRPSAKPSPRPTAKPTARPTAKPSPRNTRAPANQDTRRRPDRPDSRPTTRATQKPGGSRIGNDFLPGAGSSTTTQESRPPASAIGASAKASLLQSVLRQIKPHWSAPDGADADKLYTLVSFQLNEDGSLKGSPTCKPTQGVTDSNRPQAERHCDYAIRAVRRAAPFKLPDEYYNAWKTVRDVKFSGTL</sequence>
<evidence type="ECO:0000256" key="1">
    <source>
        <dbReference type="SAM" id="MobiDB-lite"/>
    </source>
</evidence>
<name>A0ABT1XMX9_9SPHN</name>
<organism evidence="3 4">
    <name type="scientific">Parerythrobacter lacustris</name>
    <dbReference type="NCBI Taxonomy" id="2969984"/>
    <lineage>
        <taxon>Bacteria</taxon>
        <taxon>Pseudomonadati</taxon>
        <taxon>Pseudomonadota</taxon>
        <taxon>Alphaproteobacteria</taxon>
        <taxon>Sphingomonadales</taxon>
        <taxon>Erythrobacteraceae</taxon>
        <taxon>Parerythrobacter</taxon>
    </lineage>
</organism>
<proteinExistence type="predicted"/>
<feature type="compositionally biased region" description="Low complexity" evidence="1">
    <location>
        <begin position="108"/>
        <end position="121"/>
    </location>
</feature>
<dbReference type="Proteomes" id="UP001206067">
    <property type="component" value="Unassembled WGS sequence"/>
</dbReference>
<keyword evidence="2" id="KW-0812">Transmembrane</keyword>
<dbReference type="EMBL" id="JANKHH010000003">
    <property type="protein sequence ID" value="MCR2833008.1"/>
    <property type="molecule type" value="Genomic_DNA"/>
</dbReference>